<feature type="chain" id="PRO_5038874134" description="Serine protease" evidence="1">
    <location>
        <begin position="21"/>
        <end position="76"/>
    </location>
</feature>
<dbReference type="OrthoDB" id="4571147at2"/>
<keyword evidence="3" id="KW-1185">Reference proteome</keyword>
<dbReference type="EMBL" id="VXLC01000001">
    <property type="protein sequence ID" value="KAA8890254.1"/>
    <property type="molecule type" value="Genomic_DNA"/>
</dbReference>
<protein>
    <recommendedName>
        <fullName evidence="4">Serine protease</fullName>
    </recommendedName>
</protein>
<evidence type="ECO:0008006" key="4">
    <source>
        <dbReference type="Google" id="ProtNLM"/>
    </source>
</evidence>
<evidence type="ECO:0000313" key="3">
    <source>
        <dbReference type="Proteomes" id="UP000323876"/>
    </source>
</evidence>
<dbReference type="AlphaFoldDB" id="A0A5N0EPJ7"/>
<evidence type="ECO:0000313" key="2">
    <source>
        <dbReference type="EMBL" id="KAA8890254.1"/>
    </source>
</evidence>
<organism evidence="2 3">
    <name type="scientific">Nocardia colli</name>
    <dbReference type="NCBI Taxonomy" id="2545717"/>
    <lineage>
        <taxon>Bacteria</taxon>
        <taxon>Bacillati</taxon>
        <taxon>Actinomycetota</taxon>
        <taxon>Actinomycetes</taxon>
        <taxon>Mycobacteriales</taxon>
        <taxon>Nocardiaceae</taxon>
        <taxon>Nocardia</taxon>
    </lineage>
</organism>
<dbReference type="RefSeq" id="WP_150400168.1">
    <property type="nucleotide sequence ID" value="NZ_VXLC01000001.1"/>
</dbReference>
<sequence length="76" mass="7103">MSKMRVFGVVLAAAAGVVIAGSGLATAGAAPSVTVQPGISVQPVIGVGEPDPNGTGSSSALVDLIKALTTGSAGAK</sequence>
<gene>
    <name evidence="2" type="ORF">F3087_02800</name>
</gene>
<name>A0A5N0EPJ7_9NOCA</name>
<accession>A0A5N0EPJ7</accession>
<dbReference type="Proteomes" id="UP000323876">
    <property type="component" value="Unassembled WGS sequence"/>
</dbReference>
<reference evidence="2 3" key="1">
    <citation type="submission" date="2019-09" db="EMBL/GenBank/DDBJ databases">
        <authorList>
            <person name="Wang X."/>
        </authorList>
    </citation>
    <scope>NUCLEOTIDE SEQUENCE [LARGE SCALE GENOMIC DNA]</scope>
    <source>
        <strain evidence="2 3">CICC 11023</strain>
    </source>
</reference>
<proteinExistence type="predicted"/>
<feature type="signal peptide" evidence="1">
    <location>
        <begin position="1"/>
        <end position="20"/>
    </location>
</feature>
<evidence type="ECO:0000256" key="1">
    <source>
        <dbReference type="SAM" id="SignalP"/>
    </source>
</evidence>
<comment type="caution">
    <text evidence="2">The sequence shown here is derived from an EMBL/GenBank/DDBJ whole genome shotgun (WGS) entry which is preliminary data.</text>
</comment>
<keyword evidence="1" id="KW-0732">Signal</keyword>